<dbReference type="InterPro" id="IPR001128">
    <property type="entry name" value="Cyt_P450"/>
</dbReference>
<sequence length="414" mass="45451">MEKPTPPPTPSTAMALSDEWCSRHFDHLSPELAATMPATMARMRELHPVARSEEHGGFWVVSGYEEALTVAQDWEVYSSAHGLGIPRAPLVVRNLPVQADPPEQRIFKRLINPFFTPAAVAPWEAATRALADRLIDAFIETGRCEFMNEFARPFPSLAFFQLAINAPETDLEKVAYMASKSSTPDDPEARECWQGLYAWIRDFTRARKAAPPLGDVVDAVVHAEVDGRPITEEEVIGTVQLLILGGLETTAGALGLMLDRFCADPSIPALLRERPGLIPIASLELLRLDPSFVAVGRTAMRDAELGGCPVKAGDRVLIHWASANRDPGEFSEADSFDPGRERNRHLSFGAGPHRCAGSNLARMNLKVALERVLDRMQNIRLAEGATVKYHRGLTRSPDTLPITFTPGPRLTPAV</sequence>
<dbReference type="PRINTS" id="PR00359">
    <property type="entry name" value="BP450"/>
</dbReference>
<keyword evidence="2" id="KW-0408">Iron</keyword>
<dbReference type="PROSITE" id="PS00086">
    <property type="entry name" value="CYTOCHROME_P450"/>
    <property type="match status" value="1"/>
</dbReference>
<dbReference type="GO" id="GO:0016705">
    <property type="term" value="F:oxidoreductase activity, acting on paired donors, with incorporation or reduction of molecular oxygen"/>
    <property type="evidence" value="ECO:0007669"/>
    <property type="project" value="InterPro"/>
</dbReference>
<dbReference type="InterPro" id="IPR036396">
    <property type="entry name" value="Cyt_P450_sf"/>
</dbReference>
<keyword evidence="2" id="KW-0479">Metal-binding</keyword>
<dbReference type="GO" id="GO:0005506">
    <property type="term" value="F:iron ion binding"/>
    <property type="evidence" value="ECO:0007669"/>
    <property type="project" value="InterPro"/>
</dbReference>
<dbReference type="GO" id="GO:0020037">
    <property type="term" value="F:heme binding"/>
    <property type="evidence" value="ECO:0007669"/>
    <property type="project" value="InterPro"/>
</dbReference>
<comment type="similarity">
    <text evidence="1 2">Belongs to the cytochrome P450 family.</text>
</comment>
<dbReference type="InterPro" id="IPR017972">
    <property type="entry name" value="Cyt_P450_CS"/>
</dbReference>
<evidence type="ECO:0000256" key="1">
    <source>
        <dbReference type="ARBA" id="ARBA00010617"/>
    </source>
</evidence>
<dbReference type="SUPFAM" id="SSF48264">
    <property type="entry name" value="Cytochrome P450"/>
    <property type="match status" value="1"/>
</dbReference>
<keyword evidence="2" id="KW-0560">Oxidoreductase</keyword>
<organism evidence="3 4">
    <name type="scientific">Actinocorallia herbida</name>
    <dbReference type="NCBI Taxonomy" id="58109"/>
    <lineage>
        <taxon>Bacteria</taxon>
        <taxon>Bacillati</taxon>
        <taxon>Actinomycetota</taxon>
        <taxon>Actinomycetes</taxon>
        <taxon>Streptosporangiales</taxon>
        <taxon>Thermomonosporaceae</taxon>
        <taxon>Actinocorallia</taxon>
    </lineage>
</organism>
<dbReference type="AlphaFoldDB" id="A0A3N1CY59"/>
<evidence type="ECO:0000313" key="3">
    <source>
        <dbReference type="EMBL" id="ROO86229.1"/>
    </source>
</evidence>
<keyword evidence="2" id="KW-0349">Heme</keyword>
<evidence type="ECO:0000313" key="4">
    <source>
        <dbReference type="Proteomes" id="UP000272400"/>
    </source>
</evidence>
<evidence type="ECO:0000256" key="2">
    <source>
        <dbReference type="RuleBase" id="RU000461"/>
    </source>
</evidence>
<dbReference type="EMBL" id="RJKE01000001">
    <property type="protein sequence ID" value="ROO86229.1"/>
    <property type="molecule type" value="Genomic_DNA"/>
</dbReference>
<dbReference type="Pfam" id="PF00067">
    <property type="entry name" value="p450"/>
    <property type="match status" value="1"/>
</dbReference>
<dbReference type="Proteomes" id="UP000272400">
    <property type="component" value="Unassembled WGS sequence"/>
</dbReference>
<keyword evidence="2" id="KW-0503">Monooxygenase</keyword>
<proteinExistence type="inferred from homology"/>
<comment type="caution">
    <text evidence="3">The sequence shown here is derived from an EMBL/GenBank/DDBJ whole genome shotgun (WGS) entry which is preliminary data.</text>
</comment>
<protein>
    <submittedName>
        <fullName evidence="3">Cytochrome P450</fullName>
    </submittedName>
</protein>
<gene>
    <name evidence="3" type="ORF">EDD29_3792</name>
</gene>
<dbReference type="GO" id="GO:0004497">
    <property type="term" value="F:monooxygenase activity"/>
    <property type="evidence" value="ECO:0007669"/>
    <property type="project" value="UniProtKB-KW"/>
</dbReference>
<dbReference type="OrthoDB" id="3599725at2"/>
<dbReference type="RefSeq" id="WP_123665648.1">
    <property type="nucleotide sequence ID" value="NZ_RJKE01000001.1"/>
</dbReference>
<reference evidence="3 4" key="1">
    <citation type="submission" date="2018-11" db="EMBL/GenBank/DDBJ databases">
        <title>Sequencing the genomes of 1000 actinobacteria strains.</title>
        <authorList>
            <person name="Klenk H.-P."/>
        </authorList>
    </citation>
    <scope>NUCLEOTIDE SEQUENCE [LARGE SCALE GENOMIC DNA]</scope>
    <source>
        <strain evidence="3 4">DSM 44254</strain>
    </source>
</reference>
<dbReference type="InterPro" id="IPR002397">
    <property type="entry name" value="Cyt_P450_B"/>
</dbReference>
<dbReference type="Gene3D" id="1.10.630.10">
    <property type="entry name" value="Cytochrome P450"/>
    <property type="match status" value="1"/>
</dbReference>
<dbReference type="PANTHER" id="PTHR46696">
    <property type="entry name" value="P450, PUTATIVE (EUROFUNG)-RELATED"/>
    <property type="match status" value="1"/>
</dbReference>
<keyword evidence="4" id="KW-1185">Reference proteome</keyword>
<dbReference type="PANTHER" id="PTHR46696:SF6">
    <property type="entry name" value="P450, PUTATIVE (EUROFUNG)-RELATED"/>
    <property type="match status" value="1"/>
</dbReference>
<name>A0A3N1CY59_9ACTN</name>
<accession>A0A3N1CY59</accession>